<dbReference type="SUPFAM" id="SSF63380">
    <property type="entry name" value="Riboflavin synthase domain-like"/>
    <property type="match status" value="1"/>
</dbReference>
<evidence type="ECO:0000256" key="5">
    <source>
        <dbReference type="PIRSR" id="PIRSR601834-1"/>
    </source>
</evidence>
<evidence type="ECO:0000256" key="2">
    <source>
        <dbReference type="ARBA" id="ARBA00022630"/>
    </source>
</evidence>
<organism evidence="8 9">
    <name type="scientific">Ectocarpus siliculosus</name>
    <name type="common">Brown alga</name>
    <name type="synonym">Conferva siliculosa</name>
    <dbReference type="NCBI Taxonomy" id="2880"/>
    <lineage>
        <taxon>Eukaryota</taxon>
        <taxon>Sar</taxon>
        <taxon>Stramenopiles</taxon>
        <taxon>Ochrophyta</taxon>
        <taxon>PX clade</taxon>
        <taxon>Phaeophyceae</taxon>
        <taxon>Ectocarpales</taxon>
        <taxon>Ectocarpaceae</taxon>
        <taxon>Ectocarpus</taxon>
    </lineage>
</organism>
<feature type="region of interest" description="Disordered" evidence="6">
    <location>
        <begin position="1"/>
        <end position="65"/>
    </location>
</feature>
<evidence type="ECO:0000256" key="6">
    <source>
        <dbReference type="SAM" id="MobiDB-lite"/>
    </source>
</evidence>
<feature type="compositionally biased region" description="Basic and acidic residues" evidence="6">
    <location>
        <begin position="26"/>
        <end position="50"/>
    </location>
</feature>
<sequence>MGEWRQRGEEGGAEETEMNGAEEEWTEVREAATRETELRRRQQRLYREGEQQQQQRQQSRSVLASSSSPLLEVSLDRSVMPEPVVPPVMWGTTTAAFLGVVAVTARIPRLLGAVGKSSTVTVGNTLGPVATPAAGVAGKLASAFPGLRYGARVWAGSLGSWASRRSQQWAEAFGPEAVVLPANDWSVCTLLEKVREGDGGLYRYRFGLPSSPDAVLPLELGQELTLCGLDASNQVVQGNYVPLTPRKQRGAFEVVVMKATDGAELDDGLPTTRSNREFSRFLDNLPLGDEIAVKPGRAGLVYGGANQPITDLVLVANGVGVVPMIQMVNELLPSSSSSVASASVVWLNEKAEDFALYSELEKAFFRNHRKLDVSCIVERDLFGSHLEANANVNAASPEFKIGTLAAVAGPDFFTRKVTDYLVRRGYPEDAIIGL</sequence>
<dbReference type="InterPro" id="IPR039261">
    <property type="entry name" value="FNR_nucleotide-bd"/>
</dbReference>
<feature type="compositionally biased region" description="Basic and acidic residues" evidence="6">
    <location>
        <begin position="1"/>
        <end position="10"/>
    </location>
</feature>
<evidence type="ECO:0000313" key="9">
    <source>
        <dbReference type="Proteomes" id="UP000002630"/>
    </source>
</evidence>
<proteinExistence type="predicted"/>
<dbReference type="SUPFAM" id="SSF52343">
    <property type="entry name" value="Ferredoxin reductase-like, C-terminal NADP-linked domain"/>
    <property type="match status" value="1"/>
</dbReference>
<comment type="cofactor">
    <cofactor evidence="1 5">
        <name>FAD</name>
        <dbReference type="ChEBI" id="CHEBI:57692"/>
    </cofactor>
</comment>
<dbReference type="EMBL" id="FN648224">
    <property type="protein sequence ID" value="CBJ30027.1"/>
    <property type="molecule type" value="Genomic_DNA"/>
</dbReference>
<feature type="compositionally biased region" description="Acidic residues" evidence="6">
    <location>
        <begin position="11"/>
        <end position="25"/>
    </location>
</feature>
<dbReference type="PANTHER" id="PTHR19370">
    <property type="entry name" value="NADH-CYTOCHROME B5 REDUCTASE"/>
    <property type="match status" value="1"/>
</dbReference>
<dbReference type="PANTHER" id="PTHR19370:SF185">
    <property type="entry name" value="NADH-CYTOCHROME B5 REDUCTASE"/>
    <property type="match status" value="1"/>
</dbReference>
<dbReference type="OrthoDB" id="202431at2759"/>
<dbReference type="InterPro" id="IPR008333">
    <property type="entry name" value="Cbr1-like_FAD-bd_dom"/>
</dbReference>
<evidence type="ECO:0000256" key="3">
    <source>
        <dbReference type="ARBA" id="ARBA00022827"/>
    </source>
</evidence>
<dbReference type="Gene3D" id="2.40.30.10">
    <property type="entry name" value="Translation factors"/>
    <property type="match status" value="1"/>
</dbReference>
<feature type="binding site" evidence="5">
    <location>
        <position position="279"/>
    </location>
    <ligand>
        <name>FAD</name>
        <dbReference type="ChEBI" id="CHEBI:57692"/>
    </ligand>
</feature>
<evidence type="ECO:0000313" key="8">
    <source>
        <dbReference type="EMBL" id="CBJ30027.1"/>
    </source>
</evidence>
<dbReference type="OMA" id="VFWINEG"/>
<dbReference type="InterPro" id="IPR001834">
    <property type="entry name" value="CBR-like"/>
</dbReference>
<dbReference type="GO" id="GO:0016491">
    <property type="term" value="F:oxidoreductase activity"/>
    <property type="evidence" value="ECO:0007669"/>
    <property type="project" value="UniProtKB-KW"/>
</dbReference>
<feature type="domain" description="Flavoprotein pyridine nucleotide cytochrome reductase-like FAD-binding" evidence="7">
    <location>
        <begin position="202"/>
        <end position="294"/>
    </location>
</feature>
<dbReference type="AlphaFoldDB" id="D7FMW3"/>
<name>D7FMW3_ECTSI</name>
<accession>D7FMW3</accession>
<dbReference type="eggNOG" id="KOG0534">
    <property type="taxonomic scope" value="Eukaryota"/>
</dbReference>
<feature type="compositionally biased region" description="Low complexity" evidence="6">
    <location>
        <begin position="51"/>
        <end position="65"/>
    </location>
</feature>
<evidence type="ECO:0000256" key="1">
    <source>
        <dbReference type="ARBA" id="ARBA00001974"/>
    </source>
</evidence>
<dbReference type="EMBL" id="FN649739">
    <property type="protein sequence ID" value="CBJ30027.1"/>
    <property type="molecule type" value="Genomic_DNA"/>
</dbReference>
<reference evidence="8 9" key="1">
    <citation type="journal article" date="2010" name="Nature">
        <title>The Ectocarpus genome and the independent evolution of multicellularity in brown algae.</title>
        <authorList>
            <person name="Cock J.M."/>
            <person name="Sterck L."/>
            <person name="Rouze P."/>
            <person name="Scornet D."/>
            <person name="Allen A.E."/>
            <person name="Amoutzias G."/>
            <person name="Anthouard V."/>
            <person name="Artiguenave F."/>
            <person name="Aury J.M."/>
            <person name="Badger J.H."/>
            <person name="Beszteri B."/>
            <person name="Billiau K."/>
            <person name="Bonnet E."/>
            <person name="Bothwell J.H."/>
            <person name="Bowler C."/>
            <person name="Boyen C."/>
            <person name="Brownlee C."/>
            <person name="Carrano C.J."/>
            <person name="Charrier B."/>
            <person name="Cho G.Y."/>
            <person name="Coelho S.M."/>
            <person name="Collen J."/>
            <person name="Corre E."/>
            <person name="Da Silva C."/>
            <person name="Delage L."/>
            <person name="Delaroque N."/>
            <person name="Dittami S.M."/>
            <person name="Doulbeau S."/>
            <person name="Elias M."/>
            <person name="Farnham G."/>
            <person name="Gachon C.M."/>
            <person name="Gschloessl B."/>
            <person name="Heesch S."/>
            <person name="Jabbari K."/>
            <person name="Jubin C."/>
            <person name="Kawai H."/>
            <person name="Kimura K."/>
            <person name="Kloareg B."/>
            <person name="Kupper F.C."/>
            <person name="Lang D."/>
            <person name="Le Bail A."/>
            <person name="Leblanc C."/>
            <person name="Lerouge P."/>
            <person name="Lohr M."/>
            <person name="Lopez P.J."/>
            <person name="Martens C."/>
            <person name="Maumus F."/>
            <person name="Michel G."/>
            <person name="Miranda-Saavedra D."/>
            <person name="Morales J."/>
            <person name="Moreau H."/>
            <person name="Motomura T."/>
            <person name="Nagasato C."/>
            <person name="Napoli C.A."/>
            <person name="Nelson D.R."/>
            <person name="Nyvall-Collen P."/>
            <person name="Peters A.F."/>
            <person name="Pommier C."/>
            <person name="Potin P."/>
            <person name="Poulain J."/>
            <person name="Quesneville H."/>
            <person name="Read B."/>
            <person name="Rensing S.A."/>
            <person name="Ritter A."/>
            <person name="Rousvoal S."/>
            <person name="Samanta M."/>
            <person name="Samson G."/>
            <person name="Schroeder D.C."/>
            <person name="Segurens B."/>
            <person name="Strittmatter M."/>
            <person name="Tonon T."/>
            <person name="Tregear J.W."/>
            <person name="Valentin K."/>
            <person name="von Dassow P."/>
            <person name="Yamagishi T."/>
            <person name="Van de Peer Y."/>
            <person name="Wincker P."/>
        </authorList>
    </citation>
    <scope>NUCLEOTIDE SEQUENCE [LARGE SCALE GENOMIC DNA]</scope>
    <source>
        <strain evidence="9">Ec32 / CCAP1310/4</strain>
    </source>
</reference>
<dbReference type="STRING" id="2880.D7FMW3"/>
<feature type="binding site" evidence="5">
    <location>
        <position position="255"/>
    </location>
    <ligand>
        <name>FAD</name>
        <dbReference type="ChEBI" id="CHEBI:57692"/>
    </ligand>
</feature>
<dbReference type="Pfam" id="PF00970">
    <property type="entry name" value="FAD_binding_6"/>
    <property type="match status" value="1"/>
</dbReference>
<dbReference type="Gene3D" id="3.40.50.80">
    <property type="entry name" value="Nucleotide-binding domain of ferredoxin-NADP reductase (FNR) module"/>
    <property type="match status" value="1"/>
</dbReference>
<protein>
    <submittedName>
        <fullName evidence="8">Cytochrome b5 reductase domain-containing protein</fullName>
    </submittedName>
</protein>
<keyword evidence="9" id="KW-1185">Reference proteome</keyword>
<dbReference type="InterPro" id="IPR017938">
    <property type="entry name" value="Riboflavin_synthase-like_b-brl"/>
</dbReference>
<evidence type="ECO:0000256" key="4">
    <source>
        <dbReference type="ARBA" id="ARBA00023002"/>
    </source>
</evidence>
<evidence type="ECO:0000259" key="7">
    <source>
        <dbReference type="Pfam" id="PF00970"/>
    </source>
</evidence>
<keyword evidence="4" id="KW-0560">Oxidoreductase</keyword>
<dbReference type="InParanoid" id="D7FMW3"/>
<keyword evidence="3 5" id="KW-0274">FAD</keyword>
<keyword evidence="2 5" id="KW-0285">Flavoprotein</keyword>
<feature type="binding site" evidence="5">
    <location>
        <position position="240"/>
    </location>
    <ligand>
        <name>FAD</name>
        <dbReference type="ChEBI" id="CHEBI:57692"/>
    </ligand>
</feature>
<gene>
    <name evidence="8" type="ORF">Esi_0171_0046</name>
</gene>
<dbReference type="GO" id="GO:0071949">
    <property type="term" value="F:FAD binding"/>
    <property type="evidence" value="ECO:0007669"/>
    <property type="project" value="TreeGrafter"/>
</dbReference>
<dbReference type="Proteomes" id="UP000002630">
    <property type="component" value="Linkage Group LG14"/>
</dbReference>